<dbReference type="OrthoDB" id="6020543at2759"/>
<keyword evidence="4" id="KW-1015">Disulfide bond</keyword>
<dbReference type="Proteomes" id="UP000002320">
    <property type="component" value="Unassembled WGS sequence"/>
</dbReference>
<dbReference type="FunCoup" id="B0WLF1">
    <property type="interactions" value="16"/>
</dbReference>
<evidence type="ECO:0000256" key="4">
    <source>
        <dbReference type="ARBA" id="ARBA00023157"/>
    </source>
</evidence>
<dbReference type="SUPFAM" id="SSF57625">
    <property type="entry name" value="Invertebrate chitin-binding proteins"/>
    <property type="match status" value="3"/>
</dbReference>
<dbReference type="VEuPathDB" id="VectorBase:CPIJ007901"/>
<evidence type="ECO:0000259" key="6">
    <source>
        <dbReference type="PROSITE" id="PS50940"/>
    </source>
</evidence>
<evidence type="ECO:0000256" key="2">
    <source>
        <dbReference type="ARBA" id="ARBA00022729"/>
    </source>
</evidence>
<dbReference type="HOGENOM" id="CLU_1410106_0_0_1"/>
<sequence>MFLKCTHGFACEMKCPAGLHWSTAANRCDWPFLGDCATGDVPTIPPPADCPLDYRCPAFDNPWDPTMLPHPDDCAKFIKCDNKRGCVRSCPEGLHWSVAHNRCEWPNVAGCDPNIPIPDPECPICPCTPCRMRGDQHPCVDNSVCKRSVFTSLSLPYEQDYTRFYECLNGKACLLDCPQGSRFNRMRQRCEDV</sequence>
<feature type="domain" description="Chitin-binding type-2" evidence="6">
    <location>
        <begin position="142"/>
        <end position="193"/>
    </location>
</feature>
<dbReference type="InterPro" id="IPR036508">
    <property type="entry name" value="Chitin-bd_dom_sf"/>
</dbReference>
<gene>
    <name evidence="8" type="primary">6040064</name>
    <name evidence="7" type="ORF">CpipJ_CPIJ007901</name>
</gene>
<dbReference type="InParanoid" id="B0WLF1"/>
<dbReference type="InterPro" id="IPR051940">
    <property type="entry name" value="Chitin_bind-dev_reg"/>
</dbReference>
<feature type="domain" description="Chitin-binding type-2" evidence="6">
    <location>
        <begin position="53"/>
        <end position="113"/>
    </location>
</feature>
<dbReference type="EMBL" id="DS231984">
    <property type="protein sequence ID" value="EDS30444.1"/>
    <property type="molecule type" value="Genomic_DNA"/>
</dbReference>
<dbReference type="VEuPathDB" id="VectorBase:CQUJHB003054"/>
<evidence type="ECO:0000256" key="1">
    <source>
        <dbReference type="ARBA" id="ARBA00022669"/>
    </source>
</evidence>
<dbReference type="InterPro" id="IPR002557">
    <property type="entry name" value="Chitin-bd_dom"/>
</dbReference>
<dbReference type="AlphaFoldDB" id="B0WLF1"/>
<feature type="domain" description="Chitin-binding type-2" evidence="6">
    <location>
        <begin position="1"/>
        <end position="38"/>
    </location>
</feature>
<dbReference type="Gene3D" id="2.170.140.10">
    <property type="entry name" value="Chitin binding domain"/>
    <property type="match status" value="3"/>
</dbReference>
<evidence type="ECO:0000313" key="7">
    <source>
        <dbReference type="EMBL" id="EDS30444.1"/>
    </source>
</evidence>
<proteinExistence type="predicted"/>
<reference evidence="7" key="1">
    <citation type="submission" date="2007-03" db="EMBL/GenBank/DDBJ databases">
        <title>Annotation of Culex pipiens quinquefasciatus.</title>
        <authorList>
            <consortium name="The Broad Institute Genome Sequencing Platform"/>
            <person name="Atkinson P.W."/>
            <person name="Hemingway J."/>
            <person name="Christensen B.M."/>
            <person name="Higgs S."/>
            <person name="Kodira C."/>
            <person name="Hannick L."/>
            <person name="Megy K."/>
            <person name="O'Leary S."/>
            <person name="Pearson M."/>
            <person name="Haas B.J."/>
            <person name="Mauceli E."/>
            <person name="Wortman J.R."/>
            <person name="Lee N.H."/>
            <person name="Guigo R."/>
            <person name="Stanke M."/>
            <person name="Alvarado L."/>
            <person name="Amedeo P."/>
            <person name="Antoine C.H."/>
            <person name="Arensburger P."/>
            <person name="Bidwell S.L."/>
            <person name="Crawford M."/>
            <person name="Camaro F."/>
            <person name="Devon K."/>
            <person name="Engels R."/>
            <person name="Hammond M."/>
            <person name="Howarth C."/>
            <person name="Koehrsen M."/>
            <person name="Lawson D."/>
            <person name="Montgomery P."/>
            <person name="Nene V."/>
            <person name="Nusbaum C."/>
            <person name="Puiu D."/>
            <person name="Romero-Severson J."/>
            <person name="Severson D.W."/>
            <person name="Shumway M."/>
            <person name="Sisk P."/>
            <person name="Stolte C."/>
            <person name="Zeng Q."/>
            <person name="Eisenstadt E."/>
            <person name="Fraser-Liggett C."/>
            <person name="Strausberg R."/>
            <person name="Galagan J."/>
            <person name="Birren B."/>
            <person name="Collins F.H."/>
        </authorList>
    </citation>
    <scope>NUCLEOTIDE SEQUENCE [LARGE SCALE GENOMIC DNA]</scope>
    <source>
        <strain evidence="7">JHB</strain>
    </source>
</reference>
<evidence type="ECO:0000256" key="5">
    <source>
        <dbReference type="ARBA" id="ARBA00023180"/>
    </source>
</evidence>
<reference evidence="8" key="2">
    <citation type="submission" date="2020-05" db="UniProtKB">
        <authorList>
            <consortium name="EnsemblMetazoa"/>
        </authorList>
    </citation>
    <scope>IDENTIFICATION</scope>
    <source>
        <strain evidence="8">JHB</strain>
    </source>
</reference>
<name>B0WLF1_CULQU</name>
<evidence type="ECO:0000256" key="3">
    <source>
        <dbReference type="ARBA" id="ARBA00022737"/>
    </source>
</evidence>
<accession>B0WLF1</accession>
<organism>
    <name type="scientific">Culex quinquefasciatus</name>
    <name type="common">Southern house mosquito</name>
    <name type="synonym">Culex pungens</name>
    <dbReference type="NCBI Taxonomy" id="7176"/>
    <lineage>
        <taxon>Eukaryota</taxon>
        <taxon>Metazoa</taxon>
        <taxon>Ecdysozoa</taxon>
        <taxon>Arthropoda</taxon>
        <taxon>Hexapoda</taxon>
        <taxon>Insecta</taxon>
        <taxon>Pterygota</taxon>
        <taxon>Neoptera</taxon>
        <taxon>Endopterygota</taxon>
        <taxon>Diptera</taxon>
        <taxon>Nematocera</taxon>
        <taxon>Culicoidea</taxon>
        <taxon>Culicidae</taxon>
        <taxon>Culicinae</taxon>
        <taxon>Culicini</taxon>
        <taxon>Culex</taxon>
        <taxon>Culex</taxon>
    </lineage>
</organism>
<dbReference type="Pfam" id="PF01607">
    <property type="entry name" value="CBM_14"/>
    <property type="match status" value="2"/>
</dbReference>
<evidence type="ECO:0000313" key="8">
    <source>
        <dbReference type="EnsemblMetazoa" id="CPIJ007901-PA"/>
    </source>
</evidence>
<keyword evidence="1" id="KW-0147">Chitin-binding</keyword>
<protein>
    <submittedName>
        <fullName evidence="7">Peritrophin-1</fullName>
    </submittedName>
</protein>
<dbReference type="PANTHER" id="PTHR23301:SF0">
    <property type="entry name" value="CHITIN-BINDING TYPE-2 DOMAIN-CONTAINING PROTEIN-RELATED"/>
    <property type="match status" value="1"/>
</dbReference>
<keyword evidence="3" id="KW-0677">Repeat</keyword>
<dbReference type="GO" id="GO:0005576">
    <property type="term" value="C:extracellular region"/>
    <property type="evidence" value="ECO:0007669"/>
    <property type="project" value="InterPro"/>
</dbReference>
<dbReference type="EnsemblMetazoa" id="CPIJ007901-RA">
    <property type="protein sequence ID" value="CPIJ007901-PA"/>
    <property type="gene ID" value="CPIJ007901"/>
</dbReference>
<dbReference type="SMART" id="SM00494">
    <property type="entry name" value="ChtBD2"/>
    <property type="match status" value="2"/>
</dbReference>
<keyword evidence="9" id="KW-1185">Reference proteome</keyword>
<evidence type="ECO:0000313" key="9">
    <source>
        <dbReference type="Proteomes" id="UP000002320"/>
    </source>
</evidence>
<keyword evidence="5" id="KW-0325">Glycoprotein</keyword>
<keyword evidence="2" id="KW-0732">Signal</keyword>
<dbReference type="PANTHER" id="PTHR23301">
    <property type="entry name" value="CHITIN BINDING PERITROPHIN-A"/>
    <property type="match status" value="1"/>
</dbReference>
<dbReference type="PROSITE" id="PS50940">
    <property type="entry name" value="CHIT_BIND_II"/>
    <property type="match status" value="3"/>
</dbReference>
<dbReference type="GO" id="GO:0008061">
    <property type="term" value="F:chitin binding"/>
    <property type="evidence" value="ECO:0007669"/>
    <property type="project" value="UniProtKB-KW"/>
</dbReference>
<dbReference type="KEGG" id="cqu:CpipJ_CPIJ007901"/>